<organism evidence="2 3">
    <name type="scientific">Chloracidobacterium sp. N</name>
    <dbReference type="NCBI Taxonomy" id="2821540"/>
    <lineage>
        <taxon>Bacteria</taxon>
        <taxon>Pseudomonadati</taxon>
        <taxon>Acidobacteriota</taxon>
        <taxon>Terriglobia</taxon>
        <taxon>Terriglobales</taxon>
        <taxon>Acidobacteriaceae</taxon>
        <taxon>Chloracidobacterium</taxon>
        <taxon>Chloracidobacterium aggregatum</taxon>
    </lineage>
</organism>
<evidence type="ECO:0008006" key="4">
    <source>
        <dbReference type="Google" id="ProtNLM"/>
    </source>
</evidence>
<dbReference type="Proteomes" id="UP000677668">
    <property type="component" value="Chromosome 2"/>
</dbReference>
<feature type="transmembrane region" description="Helical" evidence="1">
    <location>
        <begin position="34"/>
        <end position="54"/>
    </location>
</feature>
<proteinExistence type="predicted"/>
<keyword evidence="1" id="KW-0812">Transmembrane</keyword>
<evidence type="ECO:0000313" key="2">
    <source>
        <dbReference type="EMBL" id="QUV95282.1"/>
    </source>
</evidence>
<name>A0ABX8B3T5_9BACT</name>
<protein>
    <recommendedName>
        <fullName evidence="4">YcxB-like protein domain-containing protein</fullName>
    </recommendedName>
</protein>
<feature type="transmembrane region" description="Helical" evidence="1">
    <location>
        <begin position="60"/>
        <end position="82"/>
    </location>
</feature>
<keyword evidence="3" id="KW-1185">Reference proteome</keyword>
<evidence type="ECO:0000256" key="1">
    <source>
        <dbReference type="SAM" id="Phobius"/>
    </source>
</evidence>
<dbReference type="RefSeq" id="WP_211423516.1">
    <property type="nucleotide sequence ID" value="NZ_CP072643.1"/>
</dbReference>
<reference evidence="2 3" key="1">
    <citation type="submission" date="2021-03" db="EMBL/GenBank/DDBJ databases">
        <title>Genomic and phenotypic characterization of Chloracidobacterium isolates provides evidence for multiple species.</title>
        <authorList>
            <person name="Saini M.K."/>
            <person name="Costas A.M.G."/>
            <person name="Tank M."/>
            <person name="Bryant D.A."/>
        </authorList>
    </citation>
    <scope>NUCLEOTIDE SEQUENCE [LARGE SCALE GENOMIC DNA]</scope>
    <source>
        <strain evidence="2 3">N</strain>
    </source>
</reference>
<keyword evidence="1" id="KW-1133">Transmembrane helix</keyword>
<keyword evidence="1" id="KW-0472">Membrane</keyword>
<dbReference type="EMBL" id="CP072643">
    <property type="protein sequence ID" value="QUV95282.1"/>
    <property type="molecule type" value="Genomic_DNA"/>
</dbReference>
<sequence>MYKNNITYARKLGGKRVIYIGDKKVVIEKKTTDLFSTLFFACAIISLGLVPYLLTGAARVVLPFFLGSIVCSAFFALVRILFKEEIERITIDKNESLVTFERQVGNSIRIFNRYSFSNIKSLNIYNDGYNIVQVSLLVCDENVFLLSAKLGKTENYRQKFEFAYRIADLIGVPVSSIKPQVK</sequence>
<gene>
    <name evidence="2" type="ORF">J8C05_14810</name>
</gene>
<accession>A0ABX8B3T5</accession>
<evidence type="ECO:0000313" key="3">
    <source>
        <dbReference type="Proteomes" id="UP000677668"/>
    </source>
</evidence>